<dbReference type="SUPFAM" id="SSF160240">
    <property type="entry name" value="Cation efflux protein cytoplasmic domain-like"/>
    <property type="match status" value="1"/>
</dbReference>
<feature type="transmembrane region" description="Helical" evidence="10">
    <location>
        <begin position="44"/>
        <end position="64"/>
    </location>
</feature>
<comment type="subcellular location">
    <subcellularLocation>
        <location evidence="1">Membrane</location>
        <topology evidence="1">Multi-pass membrane protein</topology>
    </subcellularLocation>
</comment>
<gene>
    <name evidence="13" type="primary">czcD.1</name>
    <name evidence="13" type="ORF">GCM10007907_13710</name>
</gene>
<sequence length="328" mass="34838">MGHDHHHHDLHNASRKRLLLALLLTAGYAVIEALGGLWTGSLALLSDAGHMLTDAAALGLALFAQMVSRRPASARNSYGYARAEVLGALVNSLFMLAIVGWIAIEALGRLVSAKPVDGLGVTAIASVGLVVNIIAAWLLSGDSHNMNSRAAMMHVLGDLLGSVAAIVAGLVIWATGWAPIDPILSLLVVVLILRSTWALVLQSSHVLMEGVPAHLDLLAIGTSLAALRGVQSVHDLHVWHLGPERVALSAHLVIDQPESWPRLLAAGQTMLAKDYGIDHVTLQPAWPGQLPAGKIIPLTAVTEAGQPQHDHEHSHGHHHHDHHHGHSH</sequence>
<keyword evidence="5" id="KW-0864">Zinc transport</keyword>
<comment type="caution">
    <text evidence="13">The sequence shown here is derived from an EMBL/GenBank/DDBJ whole genome shotgun (WGS) entry which is preliminary data.</text>
</comment>
<dbReference type="Gene3D" id="1.20.1510.10">
    <property type="entry name" value="Cation efflux protein transmembrane domain"/>
    <property type="match status" value="1"/>
</dbReference>
<feature type="compositionally biased region" description="Basic residues" evidence="9">
    <location>
        <begin position="314"/>
        <end position="328"/>
    </location>
</feature>
<evidence type="ECO:0000259" key="11">
    <source>
        <dbReference type="Pfam" id="PF01545"/>
    </source>
</evidence>
<name>A0ABQ5YDE5_9NEIS</name>
<dbReference type="EMBL" id="BSOG01000001">
    <property type="protein sequence ID" value="GLR12581.1"/>
    <property type="molecule type" value="Genomic_DNA"/>
</dbReference>
<feature type="transmembrane region" description="Helical" evidence="10">
    <location>
        <begin position="119"/>
        <end position="139"/>
    </location>
</feature>
<organism evidence="13 14">
    <name type="scientific">Chitinimonas prasina</name>
    <dbReference type="NCBI Taxonomy" id="1434937"/>
    <lineage>
        <taxon>Bacteria</taxon>
        <taxon>Pseudomonadati</taxon>
        <taxon>Pseudomonadota</taxon>
        <taxon>Betaproteobacteria</taxon>
        <taxon>Neisseriales</taxon>
        <taxon>Chitinibacteraceae</taxon>
        <taxon>Chitinimonas</taxon>
    </lineage>
</organism>
<evidence type="ECO:0000256" key="9">
    <source>
        <dbReference type="SAM" id="MobiDB-lite"/>
    </source>
</evidence>
<evidence type="ECO:0000256" key="3">
    <source>
        <dbReference type="ARBA" id="ARBA00022448"/>
    </source>
</evidence>
<evidence type="ECO:0000256" key="10">
    <source>
        <dbReference type="SAM" id="Phobius"/>
    </source>
</evidence>
<dbReference type="RefSeq" id="WP_284195700.1">
    <property type="nucleotide sequence ID" value="NZ_BSOG01000001.1"/>
</dbReference>
<proteinExistence type="inferred from homology"/>
<feature type="region of interest" description="Disordered" evidence="9">
    <location>
        <begin position="304"/>
        <end position="328"/>
    </location>
</feature>
<keyword evidence="7" id="KW-0406">Ion transport</keyword>
<keyword evidence="3" id="KW-0813">Transport</keyword>
<keyword evidence="14" id="KW-1185">Reference proteome</keyword>
<dbReference type="Pfam" id="PF16916">
    <property type="entry name" value="ZT_dimer"/>
    <property type="match status" value="1"/>
</dbReference>
<accession>A0ABQ5YDE5</accession>
<dbReference type="InterPro" id="IPR027469">
    <property type="entry name" value="Cation_efflux_TMD_sf"/>
</dbReference>
<feature type="domain" description="Cation efflux protein cytoplasmic" evidence="12">
    <location>
        <begin position="218"/>
        <end position="283"/>
    </location>
</feature>
<keyword evidence="6 10" id="KW-1133">Transmembrane helix</keyword>
<evidence type="ECO:0000256" key="4">
    <source>
        <dbReference type="ARBA" id="ARBA00022692"/>
    </source>
</evidence>
<dbReference type="Proteomes" id="UP001156706">
    <property type="component" value="Unassembled WGS sequence"/>
</dbReference>
<evidence type="ECO:0000256" key="2">
    <source>
        <dbReference type="ARBA" id="ARBA00008873"/>
    </source>
</evidence>
<evidence type="ECO:0000256" key="8">
    <source>
        <dbReference type="ARBA" id="ARBA00023136"/>
    </source>
</evidence>
<evidence type="ECO:0000256" key="5">
    <source>
        <dbReference type="ARBA" id="ARBA00022906"/>
    </source>
</evidence>
<dbReference type="PANTHER" id="PTHR11562:SF17">
    <property type="entry name" value="RE54080P-RELATED"/>
    <property type="match status" value="1"/>
</dbReference>
<protein>
    <submittedName>
        <fullName evidence="13">Cation transporter</fullName>
    </submittedName>
</protein>
<dbReference type="InterPro" id="IPR050681">
    <property type="entry name" value="CDF/SLC30A"/>
</dbReference>
<dbReference type="NCBIfam" id="TIGR01297">
    <property type="entry name" value="CDF"/>
    <property type="match status" value="1"/>
</dbReference>
<dbReference type="InterPro" id="IPR027470">
    <property type="entry name" value="Cation_efflux_CTD"/>
</dbReference>
<evidence type="ECO:0000256" key="6">
    <source>
        <dbReference type="ARBA" id="ARBA00022989"/>
    </source>
</evidence>
<dbReference type="InterPro" id="IPR036837">
    <property type="entry name" value="Cation_efflux_CTD_sf"/>
</dbReference>
<keyword evidence="4 10" id="KW-0812">Transmembrane</keyword>
<evidence type="ECO:0000313" key="13">
    <source>
        <dbReference type="EMBL" id="GLR12581.1"/>
    </source>
</evidence>
<reference evidence="14" key="1">
    <citation type="journal article" date="2019" name="Int. J. Syst. Evol. Microbiol.">
        <title>The Global Catalogue of Microorganisms (GCM) 10K type strain sequencing project: providing services to taxonomists for standard genome sequencing and annotation.</title>
        <authorList>
            <consortium name="The Broad Institute Genomics Platform"/>
            <consortium name="The Broad Institute Genome Sequencing Center for Infectious Disease"/>
            <person name="Wu L."/>
            <person name="Ma J."/>
        </authorList>
    </citation>
    <scope>NUCLEOTIDE SEQUENCE [LARGE SCALE GENOMIC DNA]</scope>
    <source>
        <strain evidence="14">NBRC 110044</strain>
    </source>
</reference>
<evidence type="ECO:0000256" key="7">
    <source>
        <dbReference type="ARBA" id="ARBA00023065"/>
    </source>
</evidence>
<dbReference type="InterPro" id="IPR002524">
    <property type="entry name" value="Cation_efflux"/>
</dbReference>
<comment type="similarity">
    <text evidence="2">Belongs to the cation diffusion facilitator (CDF) transporter (TC 2.A.4) family. SLC30A subfamily.</text>
</comment>
<feature type="domain" description="Cation efflux protein transmembrane" evidence="11">
    <location>
        <begin position="18"/>
        <end position="208"/>
    </location>
</feature>
<feature type="transmembrane region" description="Helical" evidence="10">
    <location>
        <begin position="151"/>
        <end position="176"/>
    </location>
</feature>
<dbReference type="Pfam" id="PF01545">
    <property type="entry name" value="Cation_efflux"/>
    <property type="match status" value="1"/>
</dbReference>
<evidence type="ECO:0000259" key="12">
    <source>
        <dbReference type="Pfam" id="PF16916"/>
    </source>
</evidence>
<evidence type="ECO:0000313" key="14">
    <source>
        <dbReference type="Proteomes" id="UP001156706"/>
    </source>
</evidence>
<evidence type="ECO:0000256" key="1">
    <source>
        <dbReference type="ARBA" id="ARBA00004141"/>
    </source>
</evidence>
<dbReference type="SUPFAM" id="SSF161111">
    <property type="entry name" value="Cation efflux protein transmembrane domain-like"/>
    <property type="match status" value="1"/>
</dbReference>
<feature type="transmembrane region" description="Helical" evidence="10">
    <location>
        <begin position="18"/>
        <end position="38"/>
    </location>
</feature>
<feature type="transmembrane region" description="Helical" evidence="10">
    <location>
        <begin position="182"/>
        <end position="201"/>
    </location>
</feature>
<feature type="transmembrane region" description="Helical" evidence="10">
    <location>
        <begin position="85"/>
        <end position="104"/>
    </location>
</feature>
<keyword evidence="5" id="KW-0862">Zinc</keyword>
<dbReference type="InterPro" id="IPR058533">
    <property type="entry name" value="Cation_efflux_TM"/>
</dbReference>
<dbReference type="PANTHER" id="PTHR11562">
    <property type="entry name" value="CATION EFFLUX PROTEIN/ ZINC TRANSPORTER"/>
    <property type="match status" value="1"/>
</dbReference>
<keyword evidence="8 10" id="KW-0472">Membrane</keyword>